<dbReference type="EMBL" id="JBBNAG010000007">
    <property type="protein sequence ID" value="KAK9119326.1"/>
    <property type="molecule type" value="Genomic_DNA"/>
</dbReference>
<name>A0AAP0IRA1_9MAGN</name>
<dbReference type="InterPro" id="IPR026960">
    <property type="entry name" value="RVT-Znf"/>
</dbReference>
<protein>
    <recommendedName>
        <fullName evidence="1">Reverse transcriptase zinc-binding domain-containing protein</fullName>
    </recommendedName>
</protein>
<evidence type="ECO:0000259" key="1">
    <source>
        <dbReference type="Pfam" id="PF13966"/>
    </source>
</evidence>
<evidence type="ECO:0000313" key="3">
    <source>
        <dbReference type="Proteomes" id="UP001419268"/>
    </source>
</evidence>
<keyword evidence="3" id="KW-1185">Reference proteome</keyword>
<sequence>MGAFLVLSSRCEAFARGILSGWQSLLQGRDLLVKDARVITSIPLRQNSYQDRLVWHYIKLGVYIVKSRYRLANRELEELKKSGHSSSSTTTLLGTEQKGWNKIWKLPCPPKVKIFIWKCLHDLIPINEFRVRRKIANKSLCPMCLDDQETLIHLLFLCTHVSRFWLASPLGLDTSRIQGNTFKDIWTYIVKVIEERAVDEGLWTWFTMGLWQLWKRM</sequence>
<evidence type="ECO:0000313" key="2">
    <source>
        <dbReference type="EMBL" id="KAK9119326.1"/>
    </source>
</evidence>
<dbReference type="AlphaFoldDB" id="A0AAP0IRA1"/>
<reference evidence="2 3" key="1">
    <citation type="submission" date="2024-01" db="EMBL/GenBank/DDBJ databases">
        <title>Genome assemblies of Stephania.</title>
        <authorList>
            <person name="Yang L."/>
        </authorList>
    </citation>
    <scope>NUCLEOTIDE SEQUENCE [LARGE SCALE GENOMIC DNA]</scope>
    <source>
        <strain evidence="2">JXDWG</strain>
        <tissue evidence="2">Leaf</tissue>
    </source>
</reference>
<proteinExistence type="predicted"/>
<comment type="caution">
    <text evidence="2">The sequence shown here is derived from an EMBL/GenBank/DDBJ whole genome shotgun (WGS) entry which is preliminary data.</text>
</comment>
<dbReference type="Pfam" id="PF13966">
    <property type="entry name" value="zf-RVT"/>
    <property type="match status" value="1"/>
</dbReference>
<organism evidence="2 3">
    <name type="scientific">Stephania cephalantha</name>
    <dbReference type="NCBI Taxonomy" id="152367"/>
    <lineage>
        <taxon>Eukaryota</taxon>
        <taxon>Viridiplantae</taxon>
        <taxon>Streptophyta</taxon>
        <taxon>Embryophyta</taxon>
        <taxon>Tracheophyta</taxon>
        <taxon>Spermatophyta</taxon>
        <taxon>Magnoliopsida</taxon>
        <taxon>Ranunculales</taxon>
        <taxon>Menispermaceae</taxon>
        <taxon>Menispermoideae</taxon>
        <taxon>Cissampelideae</taxon>
        <taxon>Stephania</taxon>
    </lineage>
</organism>
<feature type="domain" description="Reverse transcriptase zinc-binding" evidence="1">
    <location>
        <begin position="95"/>
        <end position="165"/>
    </location>
</feature>
<accession>A0AAP0IRA1</accession>
<dbReference type="Proteomes" id="UP001419268">
    <property type="component" value="Unassembled WGS sequence"/>
</dbReference>
<gene>
    <name evidence="2" type="ORF">Scep_017419</name>
</gene>